<keyword evidence="6" id="KW-1185">Reference proteome</keyword>
<dbReference type="CDD" id="cd07043">
    <property type="entry name" value="STAS_anti-anti-sigma_factors"/>
    <property type="match status" value="1"/>
</dbReference>
<dbReference type="PANTHER" id="PTHR33495:SF2">
    <property type="entry name" value="ANTI-SIGMA FACTOR ANTAGONIST TM_1081-RELATED"/>
    <property type="match status" value="1"/>
</dbReference>
<name>A0A1I4W0Q6_PSUAM</name>
<dbReference type="Gene3D" id="3.30.750.24">
    <property type="entry name" value="STAS domain"/>
    <property type="match status" value="1"/>
</dbReference>
<organism evidence="5 6">
    <name type="scientific">Pseudonocardia ammonioxydans</name>
    <dbReference type="NCBI Taxonomy" id="260086"/>
    <lineage>
        <taxon>Bacteria</taxon>
        <taxon>Bacillati</taxon>
        <taxon>Actinomycetota</taxon>
        <taxon>Actinomycetes</taxon>
        <taxon>Pseudonocardiales</taxon>
        <taxon>Pseudonocardiaceae</taxon>
        <taxon>Pseudonocardia</taxon>
    </lineage>
</organism>
<feature type="region of interest" description="Disordered" evidence="3">
    <location>
        <begin position="1"/>
        <end position="59"/>
    </location>
</feature>
<dbReference type="InterPro" id="IPR036513">
    <property type="entry name" value="STAS_dom_sf"/>
</dbReference>
<proteinExistence type="inferred from homology"/>
<dbReference type="NCBIfam" id="TIGR00377">
    <property type="entry name" value="ant_ant_sig"/>
    <property type="match status" value="1"/>
</dbReference>
<sequence>MVDSHGSRHDTYRSGPEGSPSRPRRCARPSSVVRPHTEVIPLPGSAPAEPSRDDGAPDQDLLVDLGVAVSSPRAGLTVLTVRGEVDALTAPRLATALDELMSGPDDHRVALDLQGVTFLASSGLGVLIDTARRAARDDRTLVVVATARAVLRPLEVTGSAQLFTVVPDLTAIPGP</sequence>
<dbReference type="InterPro" id="IPR002645">
    <property type="entry name" value="STAS_dom"/>
</dbReference>
<dbReference type="SUPFAM" id="SSF52091">
    <property type="entry name" value="SpoIIaa-like"/>
    <property type="match status" value="1"/>
</dbReference>
<gene>
    <name evidence="5" type="ORF">SAMN05216207_100792</name>
</gene>
<evidence type="ECO:0000256" key="3">
    <source>
        <dbReference type="SAM" id="MobiDB-lite"/>
    </source>
</evidence>
<dbReference type="Pfam" id="PF01740">
    <property type="entry name" value="STAS"/>
    <property type="match status" value="1"/>
</dbReference>
<evidence type="ECO:0000256" key="1">
    <source>
        <dbReference type="ARBA" id="ARBA00009013"/>
    </source>
</evidence>
<reference evidence="5 6" key="1">
    <citation type="submission" date="2016-10" db="EMBL/GenBank/DDBJ databases">
        <authorList>
            <person name="de Groot N.N."/>
        </authorList>
    </citation>
    <scope>NUCLEOTIDE SEQUENCE [LARGE SCALE GENOMIC DNA]</scope>
    <source>
        <strain evidence="5 6">CGMCC 4.1877</strain>
    </source>
</reference>
<comment type="similarity">
    <text evidence="1 2">Belongs to the anti-sigma-factor antagonist family.</text>
</comment>
<evidence type="ECO:0000259" key="4">
    <source>
        <dbReference type="PROSITE" id="PS50801"/>
    </source>
</evidence>
<evidence type="ECO:0000313" key="5">
    <source>
        <dbReference type="EMBL" id="SFN06739.1"/>
    </source>
</evidence>
<evidence type="ECO:0000313" key="6">
    <source>
        <dbReference type="Proteomes" id="UP000199614"/>
    </source>
</evidence>
<accession>A0A1I4W0Q6</accession>
<dbReference type="AlphaFoldDB" id="A0A1I4W0Q6"/>
<dbReference type="InterPro" id="IPR003658">
    <property type="entry name" value="Anti-sigma_ant"/>
</dbReference>
<dbReference type="PROSITE" id="PS50801">
    <property type="entry name" value="STAS"/>
    <property type="match status" value="1"/>
</dbReference>
<feature type="compositionally biased region" description="Basic and acidic residues" evidence="3">
    <location>
        <begin position="1"/>
        <end position="12"/>
    </location>
</feature>
<dbReference type="GO" id="GO:0043856">
    <property type="term" value="F:anti-sigma factor antagonist activity"/>
    <property type="evidence" value="ECO:0007669"/>
    <property type="project" value="InterPro"/>
</dbReference>
<feature type="domain" description="STAS" evidence="4">
    <location>
        <begin position="75"/>
        <end position="158"/>
    </location>
</feature>
<dbReference type="Proteomes" id="UP000199614">
    <property type="component" value="Unassembled WGS sequence"/>
</dbReference>
<dbReference type="EMBL" id="FOUY01000007">
    <property type="protein sequence ID" value="SFN06739.1"/>
    <property type="molecule type" value="Genomic_DNA"/>
</dbReference>
<dbReference type="STRING" id="260086.SAMN05216207_100792"/>
<dbReference type="PANTHER" id="PTHR33495">
    <property type="entry name" value="ANTI-SIGMA FACTOR ANTAGONIST TM_1081-RELATED-RELATED"/>
    <property type="match status" value="1"/>
</dbReference>
<evidence type="ECO:0000256" key="2">
    <source>
        <dbReference type="RuleBase" id="RU003749"/>
    </source>
</evidence>
<protein>
    <recommendedName>
        <fullName evidence="2">Anti-sigma factor antagonist</fullName>
    </recommendedName>
</protein>